<feature type="compositionally biased region" description="Pro residues" evidence="1">
    <location>
        <begin position="189"/>
        <end position="201"/>
    </location>
</feature>
<feature type="compositionally biased region" description="Low complexity" evidence="1">
    <location>
        <begin position="126"/>
        <end position="140"/>
    </location>
</feature>
<gene>
    <name evidence="2" type="ORF">VPNG_05999</name>
</gene>
<evidence type="ECO:0000313" key="3">
    <source>
        <dbReference type="Proteomes" id="UP000285146"/>
    </source>
</evidence>
<feature type="compositionally biased region" description="Polar residues" evidence="1">
    <location>
        <begin position="246"/>
        <end position="272"/>
    </location>
</feature>
<dbReference type="PRINTS" id="PR01217">
    <property type="entry name" value="PRICHEXTENSN"/>
</dbReference>
<feature type="region of interest" description="Disordered" evidence="1">
    <location>
        <begin position="91"/>
        <end position="343"/>
    </location>
</feature>
<evidence type="ECO:0000256" key="1">
    <source>
        <dbReference type="SAM" id="MobiDB-lite"/>
    </source>
</evidence>
<protein>
    <submittedName>
        <fullName evidence="2">Uncharacterized protein</fullName>
    </submittedName>
</protein>
<feature type="compositionally biased region" description="Pro residues" evidence="1">
    <location>
        <begin position="98"/>
        <end position="113"/>
    </location>
</feature>
<feature type="compositionally biased region" description="Low complexity" evidence="1">
    <location>
        <begin position="297"/>
        <end position="319"/>
    </location>
</feature>
<accession>A0A423XAZ1</accession>
<name>A0A423XAZ1_9PEZI</name>
<dbReference type="STRING" id="1230097.A0A423XAZ1"/>
<proteinExistence type="predicted"/>
<comment type="caution">
    <text evidence="2">The sequence shown here is derived from an EMBL/GenBank/DDBJ whole genome shotgun (WGS) entry which is preliminary data.</text>
</comment>
<dbReference type="AlphaFoldDB" id="A0A423XAZ1"/>
<dbReference type="EMBL" id="LKEB01000022">
    <property type="protein sequence ID" value="ROW13115.1"/>
    <property type="molecule type" value="Genomic_DNA"/>
</dbReference>
<feature type="compositionally biased region" description="Low complexity" evidence="1">
    <location>
        <begin position="229"/>
        <end position="238"/>
    </location>
</feature>
<dbReference type="InParanoid" id="A0A423XAZ1"/>
<reference evidence="2 3" key="1">
    <citation type="submission" date="2015-09" db="EMBL/GenBank/DDBJ databases">
        <title>Host preference determinants of Valsa canker pathogens revealed by comparative genomics.</title>
        <authorList>
            <person name="Yin Z."/>
            <person name="Huang L."/>
        </authorList>
    </citation>
    <scope>NUCLEOTIDE SEQUENCE [LARGE SCALE GENOMIC DNA]</scope>
    <source>
        <strain evidence="2 3">SXYLt</strain>
    </source>
</reference>
<keyword evidence="3" id="KW-1185">Reference proteome</keyword>
<feature type="compositionally biased region" description="Basic and acidic residues" evidence="1">
    <location>
        <begin position="321"/>
        <end position="330"/>
    </location>
</feature>
<evidence type="ECO:0000313" key="2">
    <source>
        <dbReference type="EMBL" id="ROW13115.1"/>
    </source>
</evidence>
<sequence length="361" mass="37483">MATATATHPAQGQGHLADNLEKQLNEIMVQMGRIFKAPTQNPERADQIVVSAKKKMSEATDSFHSTLDEMEIEITRAKSVFLRDLRQIQEKQKATAPAPAPAPAPVHAQPPAPMVIDLEPPKTGQASAPVAPMMASASSSLQDRPNPEAPESKPVAPFPDMGIGNSAPAPPAAVPFHPVKASDAKRPSPKPANKPGPPPGRPAGKPQSPLATRQVLKPPSASAPPPAAPAAAQAAPPATNQPPPSGGQNPHNPFTNATFTLDPTNSDMQVQPGSHDAPMDLTGFDNPAALDGLGLEGTAPAAGADPPGANTGGNNNNDGKGSADDLDHFFDLGGNSHANFDENFNDIGEFMNNDFTFDTFE</sequence>
<organism evidence="2 3">
    <name type="scientific">Cytospora leucostoma</name>
    <dbReference type="NCBI Taxonomy" id="1230097"/>
    <lineage>
        <taxon>Eukaryota</taxon>
        <taxon>Fungi</taxon>
        <taxon>Dikarya</taxon>
        <taxon>Ascomycota</taxon>
        <taxon>Pezizomycotina</taxon>
        <taxon>Sordariomycetes</taxon>
        <taxon>Sordariomycetidae</taxon>
        <taxon>Diaporthales</taxon>
        <taxon>Cytosporaceae</taxon>
        <taxon>Cytospora</taxon>
    </lineage>
</organism>
<dbReference type="OrthoDB" id="5409998at2759"/>
<dbReference type="Proteomes" id="UP000285146">
    <property type="component" value="Unassembled WGS sequence"/>
</dbReference>